<sequence>MVLLKNIFTVGQFLSIAPSSTKSKSANLFKKIYAAFFATFMIVGTVKTLIYENFYLKYVHVKTVVCLLTDLNLLVLILAGIINSSFRKSGEWRKLLKILEVTSQVPNAKTSKMPTLWFILIHIVLVLIQISETYVVLKARSWKLAVRLGTGSLRMYTRSIYVVLVWEVLNLLHLKFKLLSTLLSDFSCGVPARDFALVAKKITNIVFVLKNAVDTFNDIFGWPLALIISHTCLQFLKYLDKNLMTQEDNDEVWVLVMVNITLVLLILGGPVMLIFTCDAIVKQAEVNVQLLQELRCQVRDAKGKKQLRKVTNFLLDNRPSFDAARFLNVDKSTTLKMLWTVTTFFIVMMQFNKMKEVDLHVLEIKLRKLSPRVQCDWLIFSINGRTAPWVNRPIGARDSLVAASFVSTVLRHIAARFYPSH</sequence>
<dbReference type="PANTHER" id="PTHR21143:SF104">
    <property type="entry name" value="GUSTATORY RECEPTOR 8A-RELATED"/>
    <property type="match status" value="1"/>
</dbReference>
<comment type="subcellular location">
    <subcellularLocation>
        <location evidence="1 8">Cell membrane</location>
        <topology evidence="1 8">Multi-pass membrane protein</topology>
    </subcellularLocation>
</comment>
<accession>A0A8J6L3Z0</accession>
<evidence type="ECO:0000313" key="9">
    <source>
        <dbReference type="EMBL" id="KAH0807350.1"/>
    </source>
</evidence>
<dbReference type="Pfam" id="PF08395">
    <property type="entry name" value="7tm_7"/>
    <property type="match status" value="1"/>
</dbReference>
<dbReference type="Proteomes" id="UP000719412">
    <property type="component" value="Unassembled WGS sequence"/>
</dbReference>
<dbReference type="GO" id="GO:0005886">
    <property type="term" value="C:plasma membrane"/>
    <property type="evidence" value="ECO:0007669"/>
    <property type="project" value="UniProtKB-SubCell"/>
</dbReference>
<dbReference type="GO" id="GO:0007165">
    <property type="term" value="P:signal transduction"/>
    <property type="evidence" value="ECO:0007669"/>
    <property type="project" value="UniProtKB-KW"/>
</dbReference>
<evidence type="ECO:0000256" key="7">
    <source>
        <dbReference type="ARBA" id="ARBA00023224"/>
    </source>
</evidence>
<feature type="transmembrane region" description="Helical" evidence="8">
    <location>
        <begin position="63"/>
        <end position="82"/>
    </location>
</feature>
<dbReference type="GO" id="GO:0030425">
    <property type="term" value="C:dendrite"/>
    <property type="evidence" value="ECO:0007669"/>
    <property type="project" value="TreeGrafter"/>
</dbReference>
<dbReference type="EMBL" id="JABDTM020030698">
    <property type="protein sequence ID" value="KAH0807350.1"/>
    <property type="molecule type" value="Genomic_DNA"/>
</dbReference>
<feature type="transmembrane region" description="Helical" evidence="8">
    <location>
        <begin position="32"/>
        <end position="51"/>
    </location>
</feature>
<gene>
    <name evidence="9" type="ORF">GEV33_015442</name>
</gene>
<evidence type="ECO:0000256" key="6">
    <source>
        <dbReference type="ARBA" id="ARBA00023170"/>
    </source>
</evidence>
<keyword evidence="3 8" id="KW-0812">Transmembrane</keyword>
<dbReference type="InterPro" id="IPR013604">
    <property type="entry name" value="7TM_chemorcpt"/>
</dbReference>
<dbReference type="GO" id="GO:0043025">
    <property type="term" value="C:neuronal cell body"/>
    <property type="evidence" value="ECO:0007669"/>
    <property type="project" value="TreeGrafter"/>
</dbReference>
<organism evidence="9 10">
    <name type="scientific">Tenebrio molitor</name>
    <name type="common">Yellow mealworm beetle</name>
    <dbReference type="NCBI Taxonomy" id="7067"/>
    <lineage>
        <taxon>Eukaryota</taxon>
        <taxon>Metazoa</taxon>
        <taxon>Ecdysozoa</taxon>
        <taxon>Arthropoda</taxon>
        <taxon>Hexapoda</taxon>
        <taxon>Insecta</taxon>
        <taxon>Pterygota</taxon>
        <taxon>Neoptera</taxon>
        <taxon>Endopterygota</taxon>
        <taxon>Coleoptera</taxon>
        <taxon>Polyphaga</taxon>
        <taxon>Cucujiformia</taxon>
        <taxon>Tenebrionidae</taxon>
        <taxon>Tenebrio</taxon>
    </lineage>
</organism>
<evidence type="ECO:0000256" key="1">
    <source>
        <dbReference type="ARBA" id="ARBA00004651"/>
    </source>
</evidence>
<dbReference type="AlphaFoldDB" id="A0A8J6L3Z0"/>
<name>A0A8J6L3Z0_TENMO</name>
<protein>
    <recommendedName>
        <fullName evidence="8">Gustatory receptor</fullName>
    </recommendedName>
</protein>
<dbReference type="GO" id="GO:0008049">
    <property type="term" value="P:male courtship behavior"/>
    <property type="evidence" value="ECO:0007669"/>
    <property type="project" value="TreeGrafter"/>
</dbReference>
<evidence type="ECO:0000256" key="4">
    <source>
        <dbReference type="ARBA" id="ARBA00022989"/>
    </source>
</evidence>
<keyword evidence="5 8" id="KW-0472">Membrane</keyword>
<comment type="caution">
    <text evidence="8">Lacks conserved residue(s) required for the propagation of feature annotation.</text>
</comment>
<comment type="similarity">
    <text evidence="8">Belongs to the insect chemoreceptor superfamily. Gustatory receptor (GR) family.</text>
</comment>
<evidence type="ECO:0000313" key="10">
    <source>
        <dbReference type="Proteomes" id="UP000719412"/>
    </source>
</evidence>
<comment type="caution">
    <text evidence="9">The sequence shown here is derived from an EMBL/GenBank/DDBJ whole genome shotgun (WGS) entry which is preliminary data.</text>
</comment>
<keyword evidence="7 8" id="KW-0807">Transducer</keyword>
<dbReference type="GO" id="GO:0050909">
    <property type="term" value="P:sensory perception of taste"/>
    <property type="evidence" value="ECO:0007669"/>
    <property type="project" value="InterPro"/>
</dbReference>
<dbReference type="PANTHER" id="PTHR21143">
    <property type="entry name" value="INVERTEBRATE GUSTATORY RECEPTOR"/>
    <property type="match status" value="1"/>
</dbReference>
<dbReference type="GO" id="GO:0030424">
    <property type="term" value="C:axon"/>
    <property type="evidence" value="ECO:0007669"/>
    <property type="project" value="TreeGrafter"/>
</dbReference>
<evidence type="ECO:0000256" key="5">
    <source>
        <dbReference type="ARBA" id="ARBA00023136"/>
    </source>
</evidence>
<keyword evidence="4 8" id="KW-1133">Transmembrane helix</keyword>
<feature type="transmembrane region" description="Helical" evidence="8">
    <location>
        <begin position="219"/>
        <end position="240"/>
    </location>
</feature>
<reference evidence="9" key="2">
    <citation type="submission" date="2021-08" db="EMBL/GenBank/DDBJ databases">
        <authorList>
            <person name="Eriksson T."/>
        </authorList>
    </citation>
    <scope>NUCLEOTIDE SEQUENCE</scope>
    <source>
        <strain evidence="9">Stoneville</strain>
        <tissue evidence="9">Whole head</tissue>
    </source>
</reference>
<feature type="transmembrane region" description="Helical" evidence="8">
    <location>
        <begin position="252"/>
        <end position="275"/>
    </location>
</feature>
<evidence type="ECO:0000256" key="2">
    <source>
        <dbReference type="ARBA" id="ARBA00022475"/>
    </source>
</evidence>
<evidence type="ECO:0000256" key="3">
    <source>
        <dbReference type="ARBA" id="ARBA00022692"/>
    </source>
</evidence>
<dbReference type="GO" id="GO:0007635">
    <property type="term" value="P:chemosensory behavior"/>
    <property type="evidence" value="ECO:0007669"/>
    <property type="project" value="TreeGrafter"/>
</dbReference>
<feature type="transmembrane region" description="Helical" evidence="8">
    <location>
        <begin position="116"/>
        <end position="137"/>
    </location>
</feature>
<keyword evidence="2 8" id="KW-1003">Cell membrane</keyword>
<evidence type="ECO:0000256" key="8">
    <source>
        <dbReference type="RuleBase" id="RU363108"/>
    </source>
</evidence>
<proteinExistence type="inferred from homology"/>
<keyword evidence="10" id="KW-1185">Reference proteome</keyword>
<comment type="function">
    <text evidence="8">Gustatory receptor which mediates acceptance or avoidance behavior, depending on its substrates.</text>
</comment>
<reference evidence="9" key="1">
    <citation type="journal article" date="2020" name="J Insects Food Feed">
        <title>The yellow mealworm (Tenebrio molitor) genome: a resource for the emerging insects as food and feed industry.</title>
        <authorList>
            <person name="Eriksson T."/>
            <person name="Andere A."/>
            <person name="Kelstrup H."/>
            <person name="Emery V."/>
            <person name="Picard C."/>
        </authorList>
    </citation>
    <scope>NUCLEOTIDE SEQUENCE</scope>
    <source>
        <strain evidence="9">Stoneville</strain>
        <tissue evidence="9">Whole head</tissue>
    </source>
</reference>
<keyword evidence="6 8" id="KW-0675">Receptor</keyword>